<protein>
    <submittedName>
        <fullName evidence="1">Uncharacterized protein</fullName>
    </submittedName>
</protein>
<name>A0A9P3PT90_LYOSH</name>
<organism evidence="1 2">
    <name type="scientific">Lyophyllum shimeji</name>
    <name type="common">Hon-shimeji</name>
    <name type="synonym">Tricholoma shimeji</name>
    <dbReference type="NCBI Taxonomy" id="47721"/>
    <lineage>
        <taxon>Eukaryota</taxon>
        <taxon>Fungi</taxon>
        <taxon>Dikarya</taxon>
        <taxon>Basidiomycota</taxon>
        <taxon>Agaricomycotina</taxon>
        <taxon>Agaricomycetes</taxon>
        <taxon>Agaricomycetidae</taxon>
        <taxon>Agaricales</taxon>
        <taxon>Tricholomatineae</taxon>
        <taxon>Lyophyllaceae</taxon>
        <taxon>Lyophyllum</taxon>
    </lineage>
</organism>
<dbReference type="OrthoDB" id="3083879at2759"/>
<dbReference type="Proteomes" id="UP001063166">
    <property type="component" value="Unassembled WGS sequence"/>
</dbReference>
<dbReference type="EMBL" id="BRPK01000011">
    <property type="protein sequence ID" value="GLB42405.1"/>
    <property type="molecule type" value="Genomic_DNA"/>
</dbReference>
<sequence length="206" mass="23582">MVLLGSGYVMKAELGMKIAAKLGIDPEDNDVLNARVHINRYTQARIPNFPMLRAIVYTPFRPGDAFAYILVTRQEDDNPKRKFKERPLDLRVKRAFMRLGELEEGDIQWDTQQQKRPSAVHHRHARIAVGLSNQFGARRTVLPTLHGNMPYTLPTEELVDSLCNVIRQYVSSYIHLSVPRPQRCGLERPNPHGTNASLYFESSLNF</sequence>
<reference evidence="1" key="1">
    <citation type="submission" date="2022-07" db="EMBL/GenBank/DDBJ databases">
        <title>The genome of Lyophyllum shimeji provides insight into the initial evolution of ectomycorrhizal fungal genome.</title>
        <authorList>
            <person name="Kobayashi Y."/>
            <person name="Shibata T."/>
            <person name="Hirakawa H."/>
            <person name="Shigenobu S."/>
            <person name="Nishiyama T."/>
            <person name="Yamada A."/>
            <person name="Hasebe M."/>
            <person name="Kawaguchi M."/>
        </authorList>
    </citation>
    <scope>NUCLEOTIDE SEQUENCE</scope>
    <source>
        <strain evidence="1">AT787</strain>
    </source>
</reference>
<accession>A0A9P3PT90</accession>
<comment type="caution">
    <text evidence="1">The sequence shown here is derived from an EMBL/GenBank/DDBJ whole genome shotgun (WGS) entry which is preliminary data.</text>
</comment>
<dbReference type="AlphaFoldDB" id="A0A9P3PT90"/>
<evidence type="ECO:0000313" key="1">
    <source>
        <dbReference type="EMBL" id="GLB42405.1"/>
    </source>
</evidence>
<keyword evidence="2" id="KW-1185">Reference proteome</keyword>
<proteinExistence type="predicted"/>
<evidence type="ECO:0000313" key="2">
    <source>
        <dbReference type="Proteomes" id="UP001063166"/>
    </source>
</evidence>
<gene>
    <name evidence="1" type="ORF">LshimejAT787_1104200</name>
</gene>